<dbReference type="OrthoDB" id="7743310at2"/>
<evidence type="ECO:0000313" key="9">
    <source>
        <dbReference type="EMBL" id="QCI67655.1"/>
    </source>
</evidence>
<dbReference type="Pfam" id="PF00892">
    <property type="entry name" value="EamA"/>
    <property type="match status" value="2"/>
</dbReference>
<feature type="transmembrane region" description="Helical" evidence="7">
    <location>
        <begin position="161"/>
        <end position="181"/>
    </location>
</feature>
<dbReference type="SUPFAM" id="SSF103481">
    <property type="entry name" value="Multidrug resistance efflux transporter EmrE"/>
    <property type="match status" value="2"/>
</dbReference>
<evidence type="ECO:0000256" key="3">
    <source>
        <dbReference type="ARBA" id="ARBA00022692"/>
    </source>
</evidence>
<feature type="transmembrane region" description="Helical" evidence="7">
    <location>
        <begin position="188"/>
        <end position="207"/>
    </location>
</feature>
<dbReference type="InterPro" id="IPR037185">
    <property type="entry name" value="EmrE-like"/>
</dbReference>
<feature type="transmembrane region" description="Helical" evidence="7">
    <location>
        <begin position="244"/>
        <end position="266"/>
    </location>
</feature>
<feature type="transmembrane region" description="Helical" evidence="7">
    <location>
        <begin position="102"/>
        <end position="121"/>
    </location>
</feature>
<evidence type="ECO:0000256" key="7">
    <source>
        <dbReference type="SAM" id="Phobius"/>
    </source>
</evidence>
<comment type="subcellular location">
    <subcellularLocation>
        <location evidence="1">Membrane</location>
        <topology evidence="1">Multi-pass membrane protein</topology>
    </subcellularLocation>
</comment>
<feature type="domain" description="EamA" evidence="8">
    <location>
        <begin position="68"/>
        <end position="202"/>
    </location>
</feature>
<dbReference type="GO" id="GO:0016020">
    <property type="term" value="C:membrane"/>
    <property type="evidence" value="ECO:0007669"/>
    <property type="project" value="UniProtKB-SubCell"/>
</dbReference>
<evidence type="ECO:0000256" key="5">
    <source>
        <dbReference type="ARBA" id="ARBA00023136"/>
    </source>
</evidence>
<feature type="transmembrane region" description="Helical" evidence="7">
    <location>
        <begin position="66"/>
        <end position="82"/>
    </location>
</feature>
<name>A0A4D7B9Y1_9HYPH</name>
<evidence type="ECO:0000259" key="8">
    <source>
        <dbReference type="Pfam" id="PF00892"/>
    </source>
</evidence>
<dbReference type="KEGG" id="pstg:E8M01_27570"/>
<feature type="region of interest" description="Disordered" evidence="6">
    <location>
        <begin position="23"/>
        <end position="55"/>
    </location>
</feature>
<proteinExistence type="inferred from homology"/>
<dbReference type="PANTHER" id="PTHR32322">
    <property type="entry name" value="INNER MEMBRANE TRANSPORTER"/>
    <property type="match status" value="1"/>
</dbReference>
<feature type="transmembrane region" description="Helical" evidence="7">
    <location>
        <begin position="219"/>
        <end position="237"/>
    </location>
</feature>
<dbReference type="AlphaFoldDB" id="A0A4D7B9Y1"/>
<comment type="similarity">
    <text evidence="2">Belongs to the EamA transporter family.</text>
</comment>
<sequence>MAGLSASPRSGALRQAALPAVAPMGHSTGSAGQAPPVPPSPEDQPVTQLDQPVAPAGAARAGRSDAWLGLACGAGAALIWGVQAVVSRQSVADGLSAADVTVLRFIAAALVLLPFALTRVRPFPVGPIGWKRAIILTLLAGAPYSLVLVGGSAFAPALHTAVVTPGLIPVLAAGLAFVVLGERPPRRHLIGLGLIVAGVLIFAWQAFAGAPARDGAWRGDLLFVLAAVMWAAFGLLAKRWQADALGLTITICLLSVVTAPLLAVAVPLHMAGASLEALALQAIYQGVLVGVVSLFLYAKANAILGAARAALFLPLVPAVTAVASTVLLGEWPSGLEIAGMAVAMAGMTLALRPAPRR</sequence>
<dbReference type="Proteomes" id="UP000298781">
    <property type="component" value="Chromosome"/>
</dbReference>
<evidence type="ECO:0000256" key="2">
    <source>
        <dbReference type="ARBA" id="ARBA00007362"/>
    </source>
</evidence>
<evidence type="ECO:0000256" key="4">
    <source>
        <dbReference type="ARBA" id="ARBA00022989"/>
    </source>
</evidence>
<feature type="transmembrane region" description="Helical" evidence="7">
    <location>
        <begin position="334"/>
        <end position="351"/>
    </location>
</feature>
<organism evidence="9 10">
    <name type="scientific">Phreatobacter stygius</name>
    <dbReference type="NCBI Taxonomy" id="1940610"/>
    <lineage>
        <taxon>Bacteria</taxon>
        <taxon>Pseudomonadati</taxon>
        <taxon>Pseudomonadota</taxon>
        <taxon>Alphaproteobacteria</taxon>
        <taxon>Hyphomicrobiales</taxon>
        <taxon>Phreatobacteraceae</taxon>
        <taxon>Phreatobacter</taxon>
    </lineage>
</organism>
<evidence type="ECO:0000313" key="10">
    <source>
        <dbReference type="Proteomes" id="UP000298781"/>
    </source>
</evidence>
<dbReference type="PANTHER" id="PTHR32322:SF2">
    <property type="entry name" value="EAMA DOMAIN-CONTAINING PROTEIN"/>
    <property type="match status" value="1"/>
</dbReference>
<dbReference type="InterPro" id="IPR050638">
    <property type="entry name" value="AA-Vitamin_Transporters"/>
</dbReference>
<dbReference type="InterPro" id="IPR000620">
    <property type="entry name" value="EamA_dom"/>
</dbReference>
<accession>A0A4D7B9Y1</accession>
<evidence type="ECO:0000256" key="1">
    <source>
        <dbReference type="ARBA" id="ARBA00004141"/>
    </source>
</evidence>
<feature type="transmembrane region" description="Helical" evidence="7">
    <location>
        <begin position="133"/>
        <end position="155"/>
    </location>
</feature>
<gene>
    <name evidence="9" type="ORF">E8M01_27570</name>
</gene>
<protein>
    <submittedName>
        <fullName evidence="9">DMT family transporter</fullName>
    </submittedName>
</protein>
<keyword evidence="5 7" id="KW-0472">Membrane</keyword>
<evidence type="ECO:0000256" key="6">
    <source>
        <dbReference type="SAM" id="MobiDB-lite"/>
    </source>
</evidence>
<keyword evidence="3 7" id="KW-0812">Transmembrane</keyword>
<reference evidence="9 10" key="1">
    <citation type="submission" date="2019-04" db="EMBL/GenBank/DDBJ databases">
        <title>Phreatobacter aquaticus sp. nov.</title>
        <authorList>
            <person name="Choi A."/>
        </authorList>
    </citation>
    <scope>NUCLEOTIDE SEQUENCE [LARGE SCALE GENOMIC DNA]</scope>
    <source>
        <strain evidence="9 10">KCTC 52518</strain>
    </source>
</reference>
<keyword evidence="10" id="KW-1185">Reference proteome</keyword>
<keyword evidence="4 7" id="KW-1133">Transmembrane helix</keyword>
<feature type="transmembrane region" description="Helical" evidence="7">
    <location>
        <begin position="309"/>
        <end position="328"/>
    </location>
</feature>
<dbReference type="EMBL" id="CP039690">
    <property type="protein sequence ID" value="QCI67655.1"/>
    <property type="molecule type" value="Genomic_DNA"/>
</dbReference>
<feature type="transmembrane region" description="Helical" evidence="7">
    <location>
        <begin position="278"/>
        <end position="297"/>
    </location>
</feature>
<feature type="domain" description="EamA" evidence="8">
    <location>
        <begin position="218"/>
        <end position="351"/>
    </location>
</feature>